<dbReference type="AlphaFoldDB" id="A0A284VUK1"/>
<keyword evidence="1" id="KW-1277">Toxin-antitoxin system</keyword>
<dbReference type="NCBIfam" id="TIGR02385">
    <property type="entry name" value="RelE_StbE"/>
    <property type="match status" value="1"/>
</dbReference>
<accession>A0A284VUK1</accession>
<dbReference type="OrthoDB" id="381036at2157"/>
<dbReference type="SUPFAM" id="SSF143011">
    <property type="entry name" value="RelE-like"/>
    <property type="match status" value="1"/>
</dbReference>
<sequence>MYRVIYTHLFEKKIKKFKKDKGLVADLKKKIEKLLSDPFIGKPLEYPLVNFRSIRIKGKYRLVYKLDENDKELVLVPFGHRKDIYQLMVLSSKKGGV</sequence>
<dbReference type="InterPro" id="IPR007712">
    <property type="entry name" value="RelE/ParE_toxin"/>
</dbReference>
<keyword evidence="3" id="KW-1185">Reference proteome</keyword>
<dbReference type="Pfam" id="PF05016">
    <property type="entry name" value="ParE_toxin"/>
    <property type="match status" value="1"/>
</dbReference>
<dbReference type="EMBL" id="FZMP01000243">
    <property type="protein sequence ID" value="SNQ62847.1"/>
    <property type="molecule type" value="Genomic_DNA"/>
</dbReference>
<evidence type="ECO:0000313" key="3">
    <source>
        <dbReference type="Proteomes" id="UP000218615"/>
    </source>
</evidence>
<reference evidence="3" key="1">
    <citation type="submission" date="2017-06" db="EMBL/GenBank/DDBJ databases">
        <authorList>
            <person name="Cremers G."/>
        </authorList>
    </citation>
    <scope>NUCLEOTIDE SEQUENCE [LARGE SCALE GENOMIC DNA]</scope>
</reference>
<dbReference type="Proteomes" id="UP000218615">
    <property type="component" value="Unassembled WGS sequence"/>
</dbReference>
<dbReference type="Gene3D" id="3.30.2310.20">
    <property type="entry name" value="RelE-like"/>
    <property type="match status" value="1"/>
</dbReference>
<name>A0A284VUK1_9EURY</name>
<dbReference type="RefSeq" id="WP_096207359.1">
    <property type="nucleotide sequence ID" value="NZ_FZMP01000243.1"/>
</dbReference>
<proteinExistence type="predicted"/>
<gene>
    <name evidence="2" type="ORF">MNV_920014</name>
</gene>
<organism evidence="2 3">
    <name type="scientific">Candidatus Methanoperedens nitratireducens</name>
    <dbReference type="NCBI Taxonomy" id="1392998"/>
    <lineage>
        <taxon>Archaea</taxon>
        <taxon>Methanobacteriati</taxon>
        <taxon>Methanobacteriota</taxon>
        <taxon>Stenosarchaea group</taxon>
        <taxon>Methanomicrobia</taxon>
        <taxon>Methanosarcinales</taxon>
        <taxon>ANME-2 cluster</taxon>
        <taxon>Candidatus Methanoperedentaceae</taxon>
        <taxon>Candidatus Methanoperedens</taxon>
    </lineage>
</organism>
<protein>
    <submittedName>
        <fullName evidence="2">Addiction module toxin, RelE/StbE family</fullName>
    </submittedName>
</protein>
<evidence type="ECO:0000313" key="2">
    <source>
        <dbReference type="EMBL" id="SNQ62847.1"/>
    </source>
</evidence>
<dbReference type="InterPro" id="IPR035093">
    <property type="entry name" value="RelE/ParE_toxin_dom_sf"/>
</dbReference>
<evidence type="ECO:0000256" key="1">
    <source>
        <dbReference type="ARBA" id="ARBA00022649"/>
    </source>
</evidence>